<dbReference type="InterPro" id="IPR014469">
    <property type="entry name" value="DUF2271"/>
</dbReference>
<gene>
    <name evidence="1" type="ORF">V5E97_36525</name>
</gene>
<dbReference type="EMBL" id="CP155447">
    <property type="protein sequence ID" value="XBH03770.1"/>
    <property type="molecule type" value="Genomic_DNA"/>
</dbReference>
<dbReference type="Pfam" id="PF10029">
    <property type="entry name" value="DUF2271"/>
    <property type="match status" value="1"/>
</dbReference>
<accession>A0AAU7CFB3</accession>
<sequence length="184" mass="20917">MIRAQCLPTKIRCTEFLDHPAPKCAHHTLVMSYEISPPKSKTSRDRRPYVAIWVEDKDRLAVRTLMLSVQANAPGPRWIPDLKHWYQADQVRKLVDKVDLVETISRATRPAGNYKVIWNGKDDRGASLPAGTYTIAIEVAREHGTHQIIRKELILANEPIVEELKGNVELKSASIEYRRKGTGK</sequence>
<dbReference type="PIRSF" id="PIRSF014995">
    <property type="entry name" value="UCP014995"/>
    <property type="match status" value="1"/>
</dbReference>
<protein>
    <submittedName>
        <fullName evidence="1">DUF2271 domain-containing protein</fullName>
    </submittedName>
</protein>
<dbReference type="AlphaFoldDB" id="A0AAU7CFB3"/>
<proteinExistence type="predicted"/>
<evidence type="ECO:0000313" key="1">
    <source>
        <dbReference type="EMBL" id="XBH03770.1"/>
    </source>
</evidence>
<dbReference type="Gene3D" id="2.60.40.4070">
    <property type="match status" value="1"/>
</dbReference>
<organism evidence="1">
    <name type="scientific">Singulisphaera sp. Ch08</name>
    <dbReference type="NCBI Taxonomy" id="3120278"/>
    <lineage>
        <taxon>Bacteria</taxon>
        <taxon>Pseudomonadati</taxon>
        <taxon>Planctomycetota</taxon>
        <taxon>Planctomycetia</taxon>
        <taxon>Isosphaerales</taxon>
        <taxon>Isosphaeraceae</taxon>
        <taxon>Singulisphaera</taxon>
    </lineage>
</organism>
<dbReference type="RefSeq" id="WP_406696510.1">
    <property type="nucleotide sequence ID" value="NZ_CP155447.1"/>
</dbReference>
<reference evidence="1" key="1">
    <citation type="submission" date="2024-05" db="EMBL/GenBank/DDBJ databases">
        <title>Planctomycetes of the genus Singulisphaera possess chitinolytic capabilities.</title>
        <authorList>
            <person name="Ivanova A."/>
        </authorList>
    </citation>
    <scope>NUCLEOTIDE SEQUENCE</scope>
    <source>
        <strain evidence="1">Ch08T</strain>
    </source>
</reference>
<name>A0AAU7CFB3_9BACT</name>